<dbReference type="Proteomes" id="UP000269721">
    <property type="component" value="Unassembled WGS sequence"/>
</dbReference>
<feature type="transmembrane region" description="Helical" evidence="1">
    <location>
        <begin position="15"/>
        <end position="35"/>
    </location>
</feature>
<keyword evidence="1" id="KW-0812">Transmembrane</keyword>
<keyword evidence="1" id="KW-1133">Transmembrane helix</keyword>
<keyword evidence="3" id="KW-1185">Reference proteome</keyword>
<accession>A0A4P9WTE9</accession>
<proteinExistence type="predicted"/>
<reference evidence="3" key="1">
    <citation type="journal article" date="2018" name="Nat. Microbiol.">
        <title>Leveraging single-cell genomics to expand the fungal tree of life.</title>
        <authorList>
            <person name="Ahrendt S.R."/>
            <person name="Quandt C.A."/>
            <person name="Ciobanu D."/>
            <person name="Clum A."/>
            <person name="Salamov A."/>
            <person name="Andreopoulos B."/>
            <person name="Cheng J.F."/>
            <person name="Woyke T."/>
            <person name="Pelin A."/>
            <person name="Henrissat B."/>
            <person name="Reynolds N.K."/>
            <person name="Benny G.L."/>
            <person name="Smith M.E."/>
            <person name="James T.Y."/>
            <person name="Grigoriev I.V."/>
        </authorList>
    </citation>
    <scope>NUCLEOTIDE SEQUENCE [LARGE SCALE GENOMIC DNA]</scope>
</reference>
<name>A0A4P9WTE9_9FUNG</name>
<evidence type="ECO:0000256" key="1">
    <source>
        <dbReference type="SAM" id="Phobius"/>
    </source>
</evidence>
<evidence type="ECO:0000313" key="3">
    <source>
        <dbReference type="Proteomes" id="UP000269721"/>
    </source>
</evidence>
<keyword evidence="1" id="KW-0472">Membrane</keyword>
<sequence>MLKAYSLASVKLNGLRVRVNLLMAYCILIILPTILPRRALQREIAQTQKLCASGPAPASAPEQGPALLHLFSTPRCPSPLRRRCLCPSPHSPPPLRHSQLGVHGSALFGVTSQPLGDAGVARDTVLGVHIIEPFDEPSERPLGSAAADIDFEDPEGLGRQNMGDRESLAIKPGECGVETGVGRSGSVDGAIEVPPAEEAVVPNAENHAA</sequence>
<protein>
    <submittedName>
        <fullName evidence="2">Uncharacterized protein</fullName>
    </submittedName>
</protein>
<gene>
    <name evidence="2" type="ORF">BDK51DRAFT_27518</name>
</gene>
<dbReference type="EMBL" id="KZ993928">
    <property type="protein sequence ID" value="RKO94336.1"/>
    <property type="molecule type" value="Genomic_DNA"/>
</dbReference>
<evidence type="ECO:0000313" key="2">
    <source>
        <dbReference type="EMBL" id="RKO94336.1"/>
    </source>
</evidence>
<dbReference type="AlphaFoldDB" id="A0A4P9WTE9"/>
<organism evidence="2 3">
    <name type="scientific">Blyttiomyces helicus</name>
    <dbReference type="NCBI Taxonomy" id="388810"/>
    <lineage>
        <taxon>Eukaryota</taxon>
        <taxon>Fungi</taxon>
        <taxon>Fungi incertae sedis</taxon>
        <taxon>Chytridiomycota</taxon>
        <taxon>Chytridiomycota incertae sedis</taxon>
        <taxon>Chytridiomycetes</taxon>
        <taxon>Chytridiomycetes incertae sedis</taxon>
        <taxon>Blyttiomyces</taxon>
    </lineage>
</organism>